<gene>
    <name evidence="3" type="ordered locus">Acid_1887</name>
</gene>
<dbReference type="Gene3D" id="3.20.20.120">
    <property type="entry name" value="Enolase-like C-terminal domain"/>
    <property type="match status" value="1"/>
</dbReference>
<dbReference type="PANTHER" id="PTHR48080">
    <property type="entry name" value="D-GALACTONATE DEHYDRATASE-RELATED"/>
    <property type="match status" value="1"/>
</dbReference>
<keyword evidence="1" id="KW-0456">Lyase</keyword>
<dbReference type="SFLD" id="SFLDG00179">
    <property type="entry name" value="mandelate_racemase"/>
    <property type="match status" value="1"/>
</dbReference>
<reference evidence="3" key="1">
    <citation type="submission" date="2006-10" db="EMBL/GenBank/DDBJ databases">
        <title>Complete sequence of Solibacter usitatus Ellin6076.</title>
        <authorList>
            <consortium name="US DOE Joint Genome Institute"/>
            <person name="Copeland A."/>
            <person name="Lucas S."/>
            <person name="Lapidus A."/>
            <person name="Barry K."/>
            <person name="Detter J.C."/>
            <person name="Glavina del Rio T."/>
            <person name="Hammon N."/>
            <person name="Israni S."/>
            <person name="Dalin E."/>
            <person name="Tice H."/>
            <person name="Pitluck S."/>
            <person name="Thompson L.S."/>
            <person name="Brettin T."/>
            <person name="Bruce D."/>
            <person name="Han C."/>
            <person name="Tapia R."/>
            <person name="Gilna P."/>
            <person name="Schmutz J."/>
            <person name="Larimer F."/>
            <person name="Land M."/>
            <person name="Hauser L."/>
            <person name="Kyrpides N."/>
            <person name="Mikhailova N."/>
            <person name="Janssen P.H."/>
            <person name="Kuske C.R."/>
            <person name="Richardson P."/>
        </authorList>
    </citation>
    <scope>NUCLEOTIDE SEQUENCE</scope>
    <source>
        <strain evidence="3">Ellin6076</strain>
    </source>
</reference>
<dbReference type="GO" id="GO:0016829">
    <property type="term" value="F:lyase activity"/>
    <property type="evidence" value="ECO:0007669"/>
    <property type="project" value="UniProtKB-KW"/>
</dbReference>
<dbReference type="InterPro" id="IPR036849">
    <property type="entry name" value="Enolase-like_C_sf"/>
</dbReference>
<dbReference type="eggNOG" id="COG4948">
    <property type="taxonomic scope" value="Bacteria"/>
</dbReference>
<name>Q027D6_SOLUE</name>
<dbReference type="SUPFAM" id="SSF54826">
    <property type="entry name" value="Enolase N-terminal domain-like"/>
    <property type="match status" value="1"/>
</dbReference>
<dbReference type="Gene3D" id="3.30.390.10">
    <property type="entry name" value="Enolase-like, N-terminal domain"/>
    <property type="match status" value="1"/>
</dbReference>
<dbReference type="SUPFAM" id="SSF51604">
    <property type="entry name" value="Enolase C-terminal domain-like"/>
    <property type="match status" value="1"/>
</dbReference>
<dbReference type="InParanoid" id="Q027D6"/>
<protein>
    <submittedName>
        <fullName evidence="3">Mandelate racemase/muconate lactonizing enzyme, C-terminal domain protein</fullName>
    </submittedName>
</protein>
<dbReference type="InterPro" id="IPR018110">
    <property type="entry name" value="Mandel_Rmase/mucon_lact_enz_CS"/>
</dbReference>
<dbReference type="AlphaFoldDB" id="Q027D6"/>
<evidence type="ECO:0000256" key="1">
    <source>
        <dbReference type="ARBA" id="ARBA00023239"/>
    </source>
</evidence>
<feature type="domain" description="Mandelate racemase/muconate lactonizing enzyme C-terminal" evidence="2">
    <location>
        <begin position="154"/>
        <end position="289"/>
    </location>
</feature>
<dbReference type="InterPro" id="IPR029017">
    <property type="entry name" value="Enolase-like_N"/>
</dbReference>
<dbReference type="Pfam" id="PF13378">
    <property type="entry name" value="MR_MLE_C"/>
    <property type="match status" value="1"/>
</dbReference>
<dbReference type="HOGENOM" id="CLU_030273_3_2_0"/>
<sequence precursor="true">MANWTRRGFLGSLPAAAVTSLAAQQRGRAPIKITDLRCAVIGRNPVVRIVTDQGISGYGQAESAKPYLKPMVLFYKDYLLGEDPTDVNRVMMKIRRMGAFKPWGSAVSAIEIALWDIAGQAAGVPVYKLLGGKIRSRVRAYNGGVRFPMTGQSPQDYAENAAKMKEAKEGFTLIKQAVGFHNPAMMRATPNGWYDEPRTGPPHSDRGLLTERGLKEIIARVEAIKKVLGDEIGLALDCGPGWTVKDAITFARALEPLHITWLEDIITGDYSPYPNAEVFREVTQSTSLPIHTGEQIYLRENFKDLIEKQAVNVIGPDPEDVGGLAELKWIAEYADLHGILVAPHGIFDGLIGLAAHVHLAAALPQNYIAFEYPVGQPEWWYDIVDGLPNPIMKQGFIDVWDRPGLGVTFRVPAAKARLAEEDRGFFD</sequence>
<evidence type="ECO:0000259" key="2">
    <source>
        <dbReference type="SMART" id="SM00922"/>
    </source>
</evidence>
<dbReference type="SMART" id="SM00922">
    <property type="entry name" value="MR_MLE"/>
    <property type="match status" value="1"/>
</dbReference>
<dbReference type="Pfam" id="PF02746">
    <property type="entry name" value="MR_MLE_N"/>
    <property type="match status" value="1"/>
</dbReference>
<proteinExistence type="predicted"/>
<dbReference type="KEGG" id="sus:Acid_1887"/>
<dbReference type="InterPro" id="IPR034593">
    <property type="entry name" value="DgoD-like"/>
</dbReference>
<evidence type="ECO:0000313" key="3">
    <source>
        <dbReference type="EMBL" id="ABJ82877.1"/>
    </source>
</evidence>
<accession>Q027D6</accession>
<dbReference type="InterPro" id="IPR013342">
    <property type="entry name" value="Mandelate_racemase_C"/>
</dbReference>
<dbReference type="SFLD" id="SFLDS00001">
    <property type="entry name" value="Enolase"/>
    <property type="match status" value="1"/>
</dbReference>
<dbReference type="CDD" id="cd03316">
    <property type="entry name" value="MR_like"/>
    <property type="match status" value="1"/>
</dbReference>
<dbReference type="GO" id="GO:0009063">
    <property type="term" value="P:amino acid catabolic process"/>
    <property type="evidence" value="ECO:0007669"/>
    <property type="project" value="InterPro"/>
</dbReference>
<dbReference type="InterPro" id="IPR013341">
    <property type="entry name" value="Mandelate_racemase_N_dom"/>
</dbReference>
<dbReference type="PROSITE" id="PS00908">
    <property type="entry name" value="MR_MLE_1"/>
    <property type="match status" value="1"/>
</dbReference>
<dbReference type="EMBL" id="CP000473">
    <property type="protein sequence ID" value="ABJ82877.1"/>
    <property type="molecule type" value="Genomic_DNA"/>
</dbReference>
<dbReference type="STRING" id="234267.Acid_1887"/>
<organism evidence="3">
    <name type="scientific">Solibacter usitatus (strain Ellin6076)</name>
    <dbReference type="NCBI Taxonomy" id="234267"/>
    <lineage>
        <taxon>Bacteria</taxon>
        <taxon>Pseudomonadati</taxon>
        <taxon>Acidobacteriota</taxon>
        <taxon>Terriglobia</taxon>
        <taxon>Bryobacterales</taxon>
        <taxon>Solibacteraceae</taxon>
        <taxon>Candidatus Solibacter</taxon>
    </lineage>
</organism>
<dbReference type="PANTHER" id="PTHR48080:SF2">
    <property type="entry name" value="D-GALACTONATE DEHYDRATASE"/>
    <property type="match status" value="1"/>
</dbReference>
<dbReference type="InterPro" id="IPR029065">
    <property type="entry name" value="Enolase_C-like"/>
</dbReference>